<protein>
    <submittedName>
        <fullName evidence="5">Tandem-95 repeat protein</fullName>
    </submittedName>
</protein>
<evidence type="ECO:0000313" key="6">
    <source>
        <dbReference type="Proteomes" id="UP000443843"/>
    </source>
</evidence>
<dbReference type="NCBIfam" id="NF012211">
    <property type="entry name" value="tand_rpt_95"/>
    <property type="match status" value="2"/>
</dbReference>
<dbReference type="Gene3D" id="2.160.20.10">
    <property type="entry name" value="Single-stranded right-handed beta-helix, Pectin lyase-like"/>
    <property type="match status" value="3"/>
</dbReference>
<keyword evidence="6" id="KW-1185">Reference proteome</keyword>
<gene>
    <name evidence="5" type="ORF">GLS40_17510</name>
</gene>
<dbReference type="SUPFAM" id="SSF49313">
    <property type="entry name" value="Cadherin-like"/>
    <property type="match status" value="10"/>
</dbReference>
<dbReference type="Pfam" id="PF05345">
    <property type="entry name" value="He_PIG"/>
    <property type="match status" value="10"/>
</dbReference>
<accession>A0A844WGA1</accession>
<evidence type="ECO:0000256" key="2">
    <source>
        <dbReference type="ARBA" id="ARBA00022525"/>
    </source>
</evidence>
<dbReference type="InterPro" id="IPR006626">
    <property type="entry name" value="PbH1"/>
</dbReference>
<organism evidence="5 6">
    <name type="scientific">Pseudooceanicola pacificus</name>
    <dbReference type="NCBI Taxonomy" id="2676438"/>
    <lineage>
        <taxon>Bacteria</taxon>
        <taxon>Pseudomonadati</taxon>
        <taxon>Pseudomonadota</taxon>
        <taxon>Alphaproteobacteria</taxon>
        <taxon>Rhodobacterales</taxon>
        <taxon>Paracoccaceae</taxon>
        <taxon>Pseudooceanicola</taxon>
    </lineage>
</organism>
<dbReference type="SUPFAM" id="SSF51120">
    <property type="entry name" value="beta-Roll"/>
    <property type="match status" value="7"/>
</dbReference>
<feature type="domain" description="Cadherin" evidence="4">
    <location>
        <begin position="2527"/>
        <end position="2613"/>
    </location>
</feature>
<comment type="subcellular location">
    <subcellularLocation>
        <location evidence="1">Secreted</location>
    </subcellularLocation>
</comment>
<dbReference type="InterPro" id="IPR006644">
    <property type="entry name" value="Cadg"/>
</dbReference>
<proteinExistence type="predicted"/>
<dbReference type="GO" id="GO:0005576">
    <property type="term" value="C:extracellular region"/>
    <property type="evidence" value="ECO:0007669"/>
    <property type="project" value="UniProtKB-SubCell"/>
</dbReference>
<dbReference type="InterPro" id="IPR012334">
    <property type="entry name" value="Pectin_lyas_fold"/>
</dbReference>
<dbReference type="SMART" id="SM00710">
    <property type="entry name" value="PbH1"/>
    <property type="match status" value="14"/>
</dbReference>
<dbReference type="Pfam" id="PF17963">
    <property type="entry name" value="Big_9"/>
    <property type="match status" value="1"/>
</dbReference>
<dbReference type="PANTHER" id="PTHR38340">
    <property type="entry name" value="S-LAYER PROTEIN"/>
    <property type="match status" value="1"/>
</dbReference>
<feature type="region of interest" description="Disordered" evidence="3">
    <location>
        <begin position="1080"/>
        <end position="1117"/>
    </location>
</feature>
<dbReference type="PROSITE" id="PS50268">
    <property type="entry name" value="CADHERIN_2"/>
    <property type="match status" value="3"/>
</dbReference>
<dbReference type="PROSITE" id="PS00330">
    <property type="entry name" value="HEMOLYSIN_CALCIUM"/>
    <property type="match status" value="5"/>
</dbReference>
<dbReference type="SMART" id="SM00736">
    <property type="entry name" value="CADG"/>
    <property type="match status" value="10"/>
</dbReference>
<dbReference type="Gene3D" id="2.60.40.10">
    <property type="entry name" value="Immunoglobulins"/>
    <property type="match status" value="11"/>
</dbReference>
<dbReference type="GO" id="GO:0016020">
    <property type="term" value="C:membrane"/>
    <property type="evidence" value="ECO:0007669"/>
    <property type="project" value="InterPro"/>
</dbReference>
<keyword evidence="2" id="KW-0964">Secreted</keyword>
<dbReference type="Proteomes" id="UP000443843">
    <property type="component" value="Unassembled WGS sequence"/>
</dbReference>
<sequence>MIPRVFRVGRYLIGEISMIELFNSANVSQGTFTTIQDAVDAASSGWRLEIGAGTYSESVTIDKALEINGAGVGNTIIAPASGDAFSITGDIDQGGSETVSISGIQINGSTGTGVRVASTTVLSNLDLQDMLIQDNRVHGLGSLSKTLGSVTVTNVDFADNGHNGPNGNGDIVLFEFLGAATLTNVDITSSSLVGDATATKGDTAIQVSGFDSATYDVTNALAGLTLDNVTVNGAYHKAQVMIQGYTDLDALNVTNSSLTGHAEWGNLVFVDPIGSSGQDAAANAGYPGNYPGASLPQNDIDFSGFTITPDSGVNGVTMRGTGASDSITGTNAADTLNAPAEGDTDYGGDETINGLGGDDTLIGGAGNDALDGGTGTDTALYSGAREDYVIAQTATGYTITDSVGGDGTDSLTGIESLEFAGTPGITFELDANSDDISAYQSRFDADFDSGFAGLLEENSGWSGSITVMNDGDGGLNTPDGGNYAVIAQTDADGGLTGPFTRFDSYRSDFADGYSASTTIYLDMGMAVGEGFDWSVAASTQSGGHLRDFVFHVTKDGDTGTILVGASNNTNFDPILNLETGNHASISSSGWFTFEHRFYENDSGDLEVAMNVYDAAGDWVFTEIRTDPADDIDTVAGGNRYGWFTNIDVAGGIAVESISLSTAATGDISLYGAGGLKRQYDTVAEAAAAAGAGDYILDAAGEFQVVEGMSIQAAVDAAEAGDVINLESGATFSEQVLIDGKDDLTINGNGATVEMPAIIEFTHTTADGGSKNRAAIFVVRDSTDVTLDNLMLDGLGQANLMPSGGSTDYEGVLFYNASGALTDSTVTGVRDPLNGGYPSGNQRGNGVVVISDDSATRQVSVTGNTIEDYQKTGIVAAGEGLTVLVDNNVVNGSGFLPNSNAIAQNGIQISGGAFGNVTGNIISEIGYQRDDYITTHVLLFSAAAGTIVSGNTLTGTSNDSFSAGIYSYTTDGAVITNNEIDHILSGVVSYSEGNPTISGNIFSNPITGLQTVQGGSNPVVLSGLYDGNNVEFYGDLAVSPATQDGSDGTDYFTGTAFGDTFNMLGGDDFVYAGDGNDTVDGGAGADSVSGDADDDSLTGGAGDDTVDGGAGNDVVDGGADNDMVLGGDGDDTVLGGTGNDTLDGGAGADVMDGGEGDDLYLAGAGDTLAESIGGAAGGDDTVQSSESVTLGANIETLTLVDPVSETEDFEDFDLGPITDGENGWAVAGSKDQSVITDPNDPGNQVFAMSSDPTSGDFGGPISPALGATAGEPQTTADYDSQQVSFTFGAIDTVNADNSRLEVDLGTDDGSDRNNFMVIEKTADGLRIAVADPKLDGNWDTGETDNDFTSFTGNRTLIEGVDATIAHELTVAVTYIDGPDNDVVKFYLDGEFIGESTTFENYRDALGGLHADNAEDNQTSRLLFRASGSGTAQDGPGGDNEGFWFDNITTSVYNSTGPSGTGNDLANTITGNSGGNMLAGMDGDDTIDGGLGDDTIIGGAGADSIVGGGGIDTAVIEDSNASYSFNSSSVTDDGTGETDSMSGIEILEFTNARYLFVGGDSEFQTISAAVAAANAGDTVLVAAGTYAEDVVIDKSIELLATGAVTIDGQNGQLGAITLTSGVNDVRIDGFTVLGNNGNGAIENAAIYLQGAHTGITIQNNVIEARGDAGLLSEYGAAVSHVLIDGNEFTGQTFTGAEPEGFGFATQFNVGNNVPRQLVTIGGNGQNTSDITFTNNVVSGTAGGINAALQEQGNTLVTIDAANSTISDNEFTGYTNRYATALRAREANTEISGNTFDATANGADWLAAVYAEETTGSTLDPNTFIGVDLAFNINGSAAGDTITGSANDDYITGGAGGDSIDGGAGDDTIDGGADSDVIDGGAGTDFVVGGARGSAVVSTSSTGTVQVNGDIITNIEGVLFNDTTTAGFLTKVPDATLDENEFTSIDTAALLGVDASLFDFSASNLPTGMTLDLATGVISGTPTNGQGIFTTIVAVEKATGLTYQDTFLVTVTNINDAPTSTPIAPQSVDEDTVLTLDISGNFADEDIGDTLTYTATLANGDPLPAWLGFDGINAVFSGTPDNDDVAVLSIKVTAEDTGGLTTSRTFSLTVNNVNDAPTSDPIADQTTQEESPFSFDAATAGNFADVDLGDSLTYSATGLPTGLTINASTGVISGTPDDPAVGTASVTVTATDGGGLTSSQTFDLTVTNVNDAPTTSGIADQSATEDAAFSYDASAAFADVDVGDTLTYTATGLPGNLSIDTGTGIISGTPQDADTGTFVVTVTASDGSDSVSTSFSLTVDNVNDAPEVVAIADVSTAEDSAFTYSVAGNFSDADGDNLTLSATLADDNPLPSWLSFNATTGTFTGTPLNANVGTISVKVTASDGTSSTSDIFELEVTNTNDAPVAVGAAIGPKTATEDEAFADLDVSGKFADPDVGDTLTYTLTGAPAGISINETTGVISGTPTESGSFTVGVQASDGNGGTLTRSFALNVTSANAAPTASPIPATTVGVKFNSEANNTTLNVFDYFEDDQDADDELTYSVTDLGGFDANDISIDGATGVITLSPDYTYTPSFTIDDDDRGSYTIEITATDTGGQSVSTDLDVSVVLSFSSSDPDGIGYISGGQVYFDSNNNSMLDAGEAVVSLDGDGDFSFTGNADFNAQTSDPAFNPFLAAVRAVPGNTGTNLATGAVVVGEFSAPFVNIVSGNFVTSNQVSPLTSLLGPLAAGGLGHDTLKANLGPLINVSAATDVVTTDYILGVANGTIGQQTFNDAVYVALTAATVRNAVQVMASAFDVLDDLGSDNFTTAELANAAYAAFSTVIAAGSFQLNNSAHWDSVIDELESDTSITLTATQQTNLSEGLRWMGQANMTAGTTTNGGNTPFSTEPSSGDVRADLLQFLAAGQIASDTVAASATGDFSGLDYGSPTAFQSLAEGELANVLTVTGAKGTAGNDDLTGLDNIGDGSEAISGLAGDDTITGGAGSDTMDGGAGLDTLDYGDEAGGGGITVNLVTGAATDTYGNTESAVNFENVYATTSDDVITGTTGNNTFTLPGAANDSVDGGAGFDTVILPDVALADVTVHQLSTGEITFGGTILKNVERVEFNDATIQKPTDIAFAGTAFDENTTDLGAVTTTDGLDSDGSVDITYTVTDTYAGADFAVTGGNLVVDSGTLDYESTGGASPISVTITATDGDGLSRTETFAFSLNDVNEAPEGTIANQTVDEDTAFSLSLASLISDPEGGALTFSIDSAPAWLSIEAGTGNLIGTPTNDDVTTGASVTILASDGVNAVPFTFDIEVTNVNDAPVAKDISLGSLAEDTSSNWTFAGPSVGVLATDVDNVLDSSSFSFDSVTIGGQSVSLTDAGLTYNSTTGVLQIDASQDAYQSLASGSSTDVVATFTVSDGALSETGTVTIEVQGANDGPTSSSIPGQTFAEEAAVSFDAATAGAFADVDAGDTLTYSATALPAGLSINTATGVISGTADDAAVGVHSVTVTATDGGSLTTSQTFDIEITRVDDAPVVDSPVPDMTVAENDVVSIDLSAYFVDADVNEPGSTESLSYAISGLPDGLSFNTATGEITGTPDDPDVGLHVITVTATDSTNLSVSDTFNLTVTNVNDAPETTGIADQTGQTTVPFSLDASAFFSDVDSPTLTFSATGLPDGLTINTATGVISGTPILSGVGENSVTVTASDGALSVQASFNFDIAALIVGTSAGDLLNGTVNPDEIRGLEGDDTILAGDGADEIFAATGDDVIAGQAGNDTVHGGAGIDTLDYSQDGGAGAVVVGMSNGTATDSHGDTDSFDGIENVIGTAGNDMITGDAGDNLLEDGAGDDTVLGGDGDDTFVASAGTDELVGGAGIDLLDLSNATTSVIVQLGSNPFPSIVTGAGYAFGPDVDFLGLTGIENILGGSAGDDLSGDAGDNTFFASLGADTITGGAGSDTYDASATSASQSVNLASGAVSGAFGADVLSGIENAVLGGGNDTITGSSDDNAVDGGEGVNTFIVDDDSTNATFAYLGGVLTVTSGQGTDLLTNIDAVQFNDATVSVVANADSVATSEDDTIAGSALDNDFDVADGSSALTVTGVNGGTGNTGVSVTLASGAMVTMQTDGSFVYDPNGQFEDLVEGETTTDSFTYTMEDADGNSASQTVTVNLTGVNDAPQPAPSYDLTGTLIEENGSFSLAFSDAGFVGAGIDLDEATDDLTFAIDAQGAFGTASIDTSGGVPSWSMCPAIWMRST</sequence>
<dbReference type="Pfam" id="PF00353">
    <property type="entry name" value="HemolysinCabind"/>
    <property type="match status" value="13"/>
</dbReference>
<dbReference type="InterPro" id="IPR013783">
    <property type="entry name" value="Ig-like_fold"/>
</dbReference>
<dbReference type="InterPro" id="IPR011049">
    <property type="entry name" value="Serralysin-like_metalloprot_C"/>
</dbReference>
<dbReference type="InterPro" id="IPR002126">
    <property type="entry name" value="Cadherin-like_dom"/>
</dbReference>
<dbReference type="GO" id="GO:0007156">
    <property type="term" value="P:homophilic cell adhesion via plasma membrane adhesion molecules"/>
    <property type="evidence" value="ECO:0007669"/>
    <property type="project" value="InterPro"/>
</dbReference>
<dbReference type="InterPro" id="IPR011050">
    <property type="entry name" value="Pectin_lyase_fold/virulence"/>
</dbReference>
<dbReference type="InterPro" id="IPR001343">
    <property type="entry name" value="Hemolysn_Ca-bd"/>
</dbReference>
<dbReference type="Gene3D" id="2.150.10.10">
    <property type="entry name" value="Serralysin-like metalloprotease, C-terminal"/>
    <property type="match status" value="4"/>
</dbReference>
<feature type="domain" description="Cadherin" evidence="4">
    <location>
        <begin position="3515"/>
        <end position="3614"/>
    </location>
</feature>
<dbReference type="PRINTS" id="PR00313">
    <property type="entry name" value="CABNDNGRPT"/>
</dbReference>
<evidence type="ECO:0000313" key="5">
    <source>
        <dbReference type="EMBL" id="MWB79830.1"/>
    </source>
</evidence>
<dbReference type="CDD" id="cd11304">
    <property type="entry name" value="Cadherin_repeat"/>
    <property type="match status" value="1"/>
</dbReference>
<dbReference type="SUPFAM" id="SSF51126">
    <property type="entry name" value="Pectin lyase-like"/>
    <property type="match status" value="3"/>
</dbReference>
<dbReference type="SMART" id="SM00112">
    <property type="entry name" value="CA"/>
    <property type="match status" value="9"/>
</dbReference>
<dbReference type="PANTHER" id="PTHR38340:SF1">
    <property type="entry name" value="S-LAYER PROTEIN"/>
    <property type="match status" value="1"/>
</dbReference>
<dbReference type="InterPro" id="IPR015919">
    <property type="entry name" value="Cadherin-like_sf"/>
</dbReference>
<comment type="caution">
    <text evidence="5">The sequence shown here is derived from an EMBL/GenBank/DDBJ whole genome shotgun (WGS) entry which is preliminary data.</text>
</comment>
<dbReference type="EMBL" id="WNXQ01000016">
    <property type="protein sequence ID" value="MWB79830.1"/>
    <property type="molecule type" value="Genomic_DNA"/>
</dbReference>
<evidence type="ECO:0000256" key="3">
    <source>
        <dbReference type="SAM" id="MobiDB-lite"/>
    </source>
</evidence>
<dbReference type="InterPro" id="IPR018511">
    <property type="entry name" value="Hemolysin-typ_Ca-bd_CS"/>
</dbReference>
<dbReference type="InterPro" id="IPR050557">
    <property type="entry name" value="RTX_toxin/Mannuronan_C5-epim"/>
</dbReference>
<evidence type="ECO:0000259" key="4">
    <source>
        <dbReference type="PROSITE" id="PS50268"/>
    </source>
</evidence>
<feature type="domain" description="Cadherin" evidence="4">
    <location>
        <begin position="3118"/>
        <end position="3209"/>
    </location>
</feature>
<reference evidence="5 6" key="1">
    <citation type="submission" date="2019-11" db="EMBL/GenBank/DDBJ databases">
        <title>Pseudooceanicola pacifica sp. nov., isolated from deep-sea sediment of the Pacific Ocean.</title>
        <authorList>
            <person name="Lyu L."/>
        </authorList>
    </citation>
    <scope>NUCLEOTIDE SEQUENCE [LARGE SCALE GENOMIC DNA]</scope>
    <source>
        <strain evidence="5 6">216_PA32_1</strain>
    </source>
</reference>
<dbReference type="GO" id="GO:0005509">
    <property type="term" value="F:calcium ion binding"/>
    <property type="evidence" value="ECO:0007669"/>
    <property type="project" value="InterPro"/>
</dbReference>
<name>A0A844WGA1_9RHOB</name>
<evidence type="ECO:0000256" key="1">
    <source>
        <dbReference type="ARBA" id="ARBA00004613"/>
    </source>
</evidence>